<gene>
    <name evidence="2" type="ORF">ACAOBT_LOCUS32508</name>
</gene>
<dbReference type="OrthoDB" id="18982at2759"/>
<name>A0A9P0MGB3_ACAOB</name>
<evidence type="ECO:0000313" key="2">
    <source>
        <dbReference type="EMBL" id="CAH2011941.1"/>
    </source>
</evidence>
<dbReference type="AlphaFoldDB" id="A0A9P0MGB3"/>
<organism evidence="2 3">
    <name type="scientific">Acanthoscelides obtectus</name>
    <name type="common">Bean weevil</name>
    <name type="synonym">Bruchus obtectus</name>
    <dbReference type="NCBI Taxonomy" id="200917"/>
    <lineage>
        <taxon>Eukaryota</taxon>
        <taxon>Metazoa</taxon>
        <taxon>Ecdysozoa</taxon>
        <taxon>Arthropoda</taxon>
        <taxon>Hexapoda</taxon>
        <taxon>Insecta</taxon>
        <taxon>Pterygota</taxon>
        <taxon>Neoptera</taxon>
        <taxon>Endopterygota</taxon>
        <taxon>Coleoptera</taxon>
        <taxon>Polyphaga</taxon>
        <taxon>Cucujiformia</taxon>
        <taxon>Chrysomeloidea</taxon>
        <taxon>Chrysomelidae</taxon>
        <taxon>Bruchinae</taxon>
        <taxon>Bruchini</taxon>
        <taxon>Acanthoscelides</taxon>
    </lineage>
</organism>
<reference evidence="2" key="1">
    <citation type="submission" date="2022-03" db="EMBL/GenBank/DDBJ databases">
        <authorList>
            <person name="Sayadi A."/>
        </authorList>
    </citation>
    <scope>NUCLEOTIDE SEQUENCE</scope>
</reference>
<comment type="caution">
    <text evidence="2">The sequence shown here is derived from an EMBL/GenBank/DDBJ whole genome shotgun (WGS) entry which is preliminary data.</text>
</comment>
<feature type="compositionally biased region" description="Polar residues" evidence="1">
    <location>
        <begin position="18"/>
        <end position="36"/>
    </location>
</feature>
<dbReference type="Proteomes" id="UP001152888">
    <property type="component" value="Unassembled WGS sequence"/>
</dbReference>
<sequence>MLMQLIKYFASDGDLTKPQPSEDVSGSPRKQSNEQELITVEPQGFSKLSDSQHEHVNEMIGEAMKESTIVEEYFFSDDDLPPTGTKTVLLSRRTSHTSTSRAQSKAPASSYQRTG</sequence>
<protein>
    <submittedName>
        <fullName evidence="2">Uncharacterized protein</fullName>
    </submittedName>
</protein>
<feature type="region of interest" description="Disordered" evidence="1">
    <location>
        <begin position="11"/>
        <end position="55"/>
    </location>
</feature>
<feature type="region of interest" description="Disordered" evidence="1">
    <location>
        <begin position="77"/>
        <end position="115"/>
    </location>
</feature>
<accession>A0A9P0MGB3</accession>
<feature type="compositionally biased region" description="Polar residues" evidence="1">
    <location>
        <begin position="102"/>
        <end position="115"/>
    </location>
</feature>
<keyword evidence="3" id="KW-1185">Reference proteome</keyword>
<proteinExistence type="predicted"/>
<evidence type="ECO:0000313" key="3">
    <source>
        <dbReference type="Proteomes" id="UP001152888"/>
    </source>
</evidence>
<dbReference type="EMBL" id="CAKOFQ010008127">
    <property type="protein sequence ID" value="CAH2011941.1"/>
    <property type="molecule type" value="Genomic_DNA"/>
</dbReference>
<evidence type="ECO:0000256" key="1">
    <source>
        <dbReference type="SAM" id="MobiDB-lite"/>
    </source>
</evidence>